<evidence type="ECO:0000313" key="3">
    <source>
        <dbReference type="Proteomes" id="UP000004095"/>
    </source>
</evidence>
<feature type="domain" description="Serine aminopeptidase S33" evidence="1">
    <location>
        <begin position="24"/>
        <end position="162"/>
    </location>
</feature>
<keyword evidence="3" id="KW-1185">Reference proteome</keyword>
<dbReference type="InterPro" id="IPR017208">
    <property type="entry name" value="UCP037442_abhydr"/>
</dbReference>
<keyword evidence="2" id="KW-0378">Hydrolase</keyword>
<dbReference type="Gene3D" id="3.40.50.1820">
    <property type="entry name" value="alpha/beta hydrolase"/>
    <property type="match status" value="1"/>
</dbReference>
<proteinExistence type="predicted"/>
<dbReference type="EMBL" id="AAWS01000004">
    <property type="protein sequence ID" value="EAY31150.1"/>
    <property type="molecule type" value="Genomic_DNA"/>
</dbReference>
<dbReference type="RefSeq" id="WP_002694305.1">
    <property type="nucleotide sequence ID" value="NZ_AAWS01000004.1"/>
</dbReference>
<name>A1ZF48_MICM2</name>
<comment type="caution">
    <text evidence="2">The sequence shown here is derived from an EMBL/GenBank/DDBJ whole genome shotgun (WGS) entry which is preliminary data.</text>
</comment>
<gene>
    <name evidence="2" type="ORF">M23134_07560</name>
</gene>
<dbReference type="ESTHER" id="9bact-a1zf48">
    <property type="family name" value="UCP037442"/>
</dbReference>
<reference evidence="2 3" key="1">
    <citation type="submission" date="2007-01" db="EMBL/GenBank/DDBJ databases">
        <authorList>
            <person name="Haygood M."/>
            <person name="Podell S."/>
            <person name="Anderson C."/>
            <person name="Hopkinson B."/>
            <person name="Roe K."/>
            <person name="Barbeau K."/>
            <person name="Gaasterland T."/>
            <person name="Ferriera S."/>
            <person name="Johnson J."/>
            <person name="Kravitz S."/>
            <person name="Beeson K."/>
            <person name="Sutton G."/>
            <person name="Rogers Y.-H."/>
            <person name="Friedman R."/>
            <person name="Frazier M."/>
            <person name="Venter J.C."/>
        </authorList>
    </citation>
    <scope>NUCLEOTIDE SEQUENCE [LARGE SCALE GENOMIC DNA]</scope>
    <source>
        <strain evidence="2 3">ATCC 23134</strain>
    </source>
</reference>
<dbReference type="InterPro" id="IPR029058">
    <property type="entry name" value="AB_hydrolase_fold"/>
</dbReference>
<dbReference type="GO" id="GO:0016787">
    <property type="term" value="F:hydrolase activity"/>
    <property type="evidence" value="ECO:0007669"/>
    <property type="project" value="UniProtKB-KW"/>
</dbReference>
<dbReference type="AlphaFoldDB" id="A1ZF48"/>
<protein>
    <submittedName>
        <fullName evidence="2">Alpha/beta hydrolase</fullName>
    </submittedName>
</protein>
<organism evidence="2 3">
    <name type="scientific">Microscilla marina ATCC 23134</name>
    <dbReference type="NCBI Taxonomy" id="313606"/>
    <lineage>
        <taxon>Bacteria</taxon>
        <taxon>Pseudomonadati</taxon>
        <taxon>Bacteroidota</taxon>
        <taxon>Cytophagia</taxon>
        <taxon>Cytophagales</taxon>
        <taxon>Microscillaceae</taxon>
        <taxon>Microscilla</taxon>
    </lineage>
</organism>
<dbReference type="eggNOG" id="COG4757">
    <property type="taxonomic scope" value="Bacteria"/>
</dbReference>
<dbReference type="Pfam" id="PF12146">
    <property type="entry name" value="Hydrolase_4"/>
    <property type="match status" value="1"/>
</dbReference>
<dbReference type="PANTHER" id="PTHR11614">
    <property type="entry name" value="PHOSPHOLIPASE-RELATED"/>
    <property type="match status" value="1"/>
</dbReference>
<evidence type="ECO:0000313" key="2">
    <source>
        <dbReference type="EMBL" id="EAY31150.1"/>
    </source>
</evidence>
<accession>A1ZF48</accession>
<dbReference type="SUPFAM" id="SSF53474">
    <property type="entry name" value="alpha/beta-Hydrolases"/>
    <property type="match status" value="1"/>
</dbReference>
<dbReference type="PIRSF" id="PIRSF037442">
    <property type="entry name" value="UCP037442_abhydr"/>
    <property type="match status" value="1"/>
</dbReference>
<dbReference type="Proteomes" id="UP000004095">
    <property type="component" value="Unassembled WGS sequence"/>
</dbReference>
<dbReference type="InterPro" id="IPR051044">
    <property type="entry name" value="MAG_DAG_Lipase"/>
</dbReference>
<dbReference type="OrthoDB" id="9785076at2"/>
<sequence length="285" mass="32114">MQELKITTPDGHPLAVTSFNPAGAPKAVVMINSAMGVLRQYYNKFAAFLANEGFQVYSYDYRGIGGSSPKSLRGFEASIHQWGIVDVNTMIEYATVQHPNLPLTAIGHSVGGQALGLAPSCQKVQAIMLVASQVGNWAYWDKGRTKLKFFWKYMLPYLAKLFGYFPAKKLGMFENLPKGVAIEWSQWGSHPDYLFAYDFEVPKQHSELEVPLLSWSFTDDGYAPIRAVKALLNRYNKADITHRHLAPQDLGVNRIDHFGFFREKFKDSLWADSVEWLNAQVVIQA</sequence>
<dbReference type="InterPro" id="IPR022742">
    <property type="entry name" value="Hydrolase_4"/>
</dbReference>
<evidence type="ECO:0000259" key="1">
    <source>
        <dbReference type="Pfam" id="PF12146"/>
    </source>
</evidence>